<dbReference type="EMBL" id="HBUF01285125">
    <property type="protein sequence ID" value="CAG6688127.1"/>
    <property type="molecule type" value="Transcribed_RNA"/>
</dbReference>
<dbReference type="AlphaFoldDB" id="A0A8D8X8Z1"/>
<reference evidence="1" key="1">
    <citation type="submission" date="2021-05" db="EMBL/GenBank/DDBJ databases">
        <authorList>
            <person name="Alioto T."/>
            <person name="Alioto T."/>
            <person name="Gomez Garrido J."/>
        </authorList>
    </citation>
    <scope>NUCLEOTIDE SEQUENCE</scope>
</reference>
<accession>A0A8D8X8Z1</accession>
<proteinExistence type="predicted"/>
<evidence type="ECO:0000313" key="1">
    <source>
        <dbReference type="EMBL" id="CAG6688127.1"/>
    </source>
</evidence>
<sequence length="101" mass="11645">MRNSCMFQRGTHRIEKINRMLPLVFEIVVELLDDTSFPVVVTICSFQRNGKAANCIQIDYQLSCLHKQVCGSNEVDTVCLPVEERESLLFLEIKHCNLDRT</sequence>
<name>A0A8D8X8Z1_9HEMI</name>
<protein>
    <submittedName>
        <fullName evidence="1">Uncharacterized protein</fullName>
    </submittedName>
</protein>
<organism evidence="1">
    <name type="scientific">Cacopsylla melanoneura</name>
    <dbReference type="NCBI Taxonomy" id="428564"/>
    <lineage>
        <taxon>Eukaryota</taxon>
        <taxon>Metazoa</taxon>
        <taxon>Ecdysozoa</taxon>
        <taxon>Arthropoda</taxon>
        <taxon>Hexapoda</taxon>
        <taxon>Insecta</taxon>
        <taxon>Pterygota</taxon>
        <taxon>Neoptera</taxon>
        <taxon>Paraneoptera</taxon>
        <taxon>Hemiptera</taxon>
        <taxon>Sternorrhyncha</taxon>
        <taxon>Psylloidea</taxon>
        <taxon>Psyllidae</taxon>
        <taxon>Psyllinae</taxon>
        <taxon>Cacopsylla</taxon>
    </lineage>
</organism>